<dbReference type="EMBL" id="JEMN01000148">
    <property type="protein sequence ID" value="KXH63919.1"/>
    <property type="molecule type" value="Genomic_DNA"/>
</dbReference>
<comment type="caution">
    <text evidence="1">The sequence shown here is derived from an EMBL/GenBank/DDBJ whole genome shotgun (WGS) entry which is preliminary data.</text>
</comment>
<sequence>MSSFLFLLPEERWAPNLRTLPVLPDVFSEKYERKFANAVKMNEQSFHRQRKVSLTCLDEADALLDENGARLACVEFGTESDSFGPQSKAPPKQATSAPDEFPIAVCSAYSPKTSIWW</sequence>
<gene>
    <name evidence="1" type="ORF">CNYM01_12959</name>
</gene>
<dbReference type="Proteomes" id="UP000070054">
    <property type="component" value="Unassembled WGS sequence"/>
</dbReference>
<keyword evidence="2" id="KW-1185">Reference proteome</keyword>
<dbReference type="AlphaFoldDB" id="A0A135UU29"/>
<organism evidence="1 2">
    <name type="scientific">Colletotrichum nymphaeae SA-01</name>
    <dbReference type="NCBI Taxonomy" id="1460502"/>
    <lineage>
        <taxon>Eukaryota</taxon>
        <taxon>Fungi</taxon>
        <taxon>Dikarya</taxon>
        <taxon>Ascomycota</taxon>
        <taxon>Pezizomycotina</taxon>
        <taxon>Sordariomycetes</taxon>
        <taxon>Hypocreomycetidae</taxon>
        <taxon>Glomerellales</taxon>
        <taxon>Glomerellaceae</taxon>
        <taxon>Colletotrichum</taxon>
        <taxon>Colletotrichum acutatum species complex</taxon>
    </lineage>
</organism>
<evidence type="ECO:0000313" key="1">
    <source>
        <dbReference type="EMBL" id="KXH63919.1"/>
    </source>
</evidence>
<proteinExistence type="predicted"/>
<accession>A0A135UU29</accession>
<name>A0A135UU29_9PEZI</name>
<evidence type="ECO:0000313" key="2">
    <source>
        <dbReference type="Proteomes" id="UP000070054"/>
    </source>
</evidence>
<reference evidence="1 2" key="1">
    <citation type="submission" date="2014-02" db="EMBL/GenBank/DDBJ databases">
        <title>The genome sequence of Colletotrichum nymphaeae SA-01.</title>
        <authorList>
            <person name="Baroncelli R."/>
            <person name="Thon M.R."/>
        </authorList>
    </citation>
    <scope>NUCLEOTIDE SEQUENCE [LARGE SCALE GENOMIC DNA]</scope>
    <source>
        <strain evidence="1 2">SA-01</strain>
    </source>
</reference>
<protein>
    <submittedName>
        <fullName evidence="1">Uncharacterized protein</fullName>
    </submittedName>
</protein>